<dbReference type="PANTHER" id="PTHR11439">
    <property type="entry name" value="GAG-POL-RELATED RETROTRANSPOSON"/>
    <property type="match status" value="1"/>
</dbReference>
<sequence length="230" mass="25815">MSNSKVVSTPLANHFKLTLDQCPKLDLAQAGTTCHGIMFSSGNGDHSAVGCVDSDYVSDMDDKRSTTEHVFTLAGGPICWKSHSVIYLANNQVYHARTKHIDVRFHKIKELLTFRQNYLRSVKKETTPLHQGYRRHAMILHKGLIFAKVEIVSIAHIHQEEVEGDPGADLAEQMFWGELGGAGGASLVKRSETYSPYGEIRYQTSCVFVVCFTRIDFISRFLTEDIHDLL</sequence>
<reference evidence="1 2" key="1">
    <citation type="journal article" date="2014" name="Am. J. Bot.">
        <title>Genome assembly and annotation for red clover (Trifolium pratense; Fabaceae).</title>
        <authorList>
            <person name="Istvanek J."/>
            <person name="Jaros M."/>
            <person name="Krenek A."/>
            <person name="Repkova J."/>
        </authorList>
    </citation>
    <scope>NUCLEOTIDE SEQUENCE [LARGE SCALE GENOMIC DNA]</scope>
    <source>
        <strain evidence="2">cv. Tatra</strain>
        <tissue evidence="1">Young leaves</tissue>
    </source>
</reference>
<dbReference type="PANTHER" id="PTHR11439:SF483">
    <property type="entry name" value="PEPTIDE SYNTHASE GLIP-LIKE, PUTATIVE (AFU_ORTHOLOGUE AFUA_3G12920)-RELATED"/>
    <property type="match status" value="1"/>
</dbReference>
<protein>
    <recommendedName>
        <fullName evidence="3">Retrovirus-related Pol polyprotein from transposon TNT 1-94</fullName>
    </recommendedName>
</protein>
<gene>
    <name evidence="1" type="ORF">L195_g012935</name>
</gene>
<accession>A0A2K3PLS9</accession>
<dbReference type="AlphaFoldDB" id="A0A2K3PLS9"/>
<organism evidence="1 2">
    <name type="scientific">Trifolium pratense</name>
    <name type="common">Red clover</name>
    <dbReference type="NCBI Taxonomy" id="57577"/>
    <lineage>
        <taxon>Eukaryota</taxon>
        <taxon>Viridiplantae</taxon>
        <taxon>Streptophyta</taxon>
        <taxon>Embryophyta</taxon>
        <taxon>Tracheophyta</taxon>
        <taxon>Spermatophyta</taxon>
        <taxon>Magnoliopsida</taxon>
        <taxon>eudicotyledons</taxon>
        <taxon>Gunneridae</taxon>
        <taxon>Pentapetalae</taxon>
        <taxon>rosids</taxon>
        <taxon>fabids</taxon>
        <taxon>Fabales</taxon>
        <taxon>Fabaceae</taxon>
        <taxon>Papilionoideae</taxon>
        <taxon>50 kb inversion clade</taxon>
        <taxon>NPAAA clade</taxon>
        <taxon>Hologalegina</taxon>
        <taxon>IRL clade</taxon>
        <taxon>Trifolieae</taxon>
        <taxon>Trifolium</taxon>
    </lineage>
</organism>
<evidence type="ECO:0000313" key="2">
    <source>
        <dbReference type="Proteomes" id="UP000236291"/>
    </source>
</evidence>
<evidence type="ECO:0000313" key="1">
    <source>
        <dbReference type="EMBL" id="PNY16220.1"/>
    </source>
</evidence>
<name>A0A2K3PLS9_TRIPR</name>
<dbReference type="EMBL" id="ASHM01008345">
    <property type="protein sequence ID" value="PNY16220.1"/>
    <property type="molecule type" value="Genomic_DNA"/>
</dbReference>
<proteinExistence type="predicted"/>
<dbReference type="Proteomes" id="UP000236291">
    <property type="component" value="Unassembled WGS sequence"/>
</dbReference>
<dbReference type="CDD" id="cd09272">
    <property type="entry name" value="RNase_HI_RT_Ty1"/>
    <property type="match status" value="1"/>
</dbReference>
<comment type="caution">
    <text evidence="1">The sequence shown here is derived from an EMBL/GenBank/DDBJ whole genome shotgun (WGS) entry which is preliminary data.</text>
</comment>
<evidence type="ECO:0008006" key="3">
    <source>
        <dbReference type="Google" id="ProtNLM"/>
    </source>
</evidence>
<reference evidence="1 2" key="2">
    <citation type="journal article" date="2017" name="Front. Plant Sci.">
        <title>Gene Classification and Mining of Molecular Markers Useful in Red Clover (Trifolium pratense) Breeding.</title>
        <authorList>
            <person name="Istvanek J."/>
            <person name="Dluhosova J."/>
            <person name="Dluhos P."/>
            <person name="Patkova L."/>
            <person name="Nedelnik J."/>
            <person name="Repkova J."/>
        </authorList>
    </citation>
    <scope>NUCLEOTIDE SEQUENCE [LARGE SCALE GENOMIC DNA]</scope>
    <source>
        <strain evidence="2">cv. Tatra</strain>
        <tissue evidence="1">Young leaves</tissue>
    </source>
</reference>